<dbReference type="OrthoDB" id="5979581at2759"/>
<dbReference type="EMBL" id="QKWP01000332">
    <property type="protein sequence ID" value="RIB21956.1"/>
    <property type="molecule type" value="Genomic_DNA"/>
</dbReference>
<name>A0A397VS71_9GLOM</name>
<reference evidence="1 2" key="1">
    <citation type="submission" date="2018-06" db="EMBL/GenBank/DDBJ databases">
        <title>Comparative genomics reveals the genomic features of Rhizophagus irregularis, R. cerebriforme, R. diaphanum and Gigaspora rosea, and their symbiotic lifestyle signature.</title>
        <authorList>
            <person name="Morin E."/>
            <person name="San Clemente H."/>
            <person name="Chen E.C.H."/>
            <person name="De La Providencia I."/>
            <person name="Hainaut M."/>
            <person name="Kuo A."/>
            <person name="Kohler A."/>
            <person name="Murat C."/>
            <person name="Tang N."/>
            <person name="Roy S."/>
            <person name="Loubradou J."/>
            <person name="Henrissat B."/>
            <person name="Grigoriev I.V."/>
            <person name="Corradi N."/>
            <person name="Roux C."/>
            <person name="Martin F.M."/>
        </authorList>
    </citation>
    <scope>NUCLEOTIDE SEQUENCE [LARGE SCALE GENOMIC DNA]</scope>
    <source>
        <strain evidence="1 2">DAOM 194757</strain>
    </source>
</reference>
<sequence>MFWHIKKQRVKYIFVIKYAMFVVTSCKTALHSANIADLVLSSQHLKSKDDTVYGNLPYIAPDFLNGKTIYHNTRDLFFGKNHVGNLMWDRVTYIHKSGEINLLSQIFSGLWHPLTRSTAVYDKMLRRTT</sequence>
<proteinExistence type="predicted"/>
<evidence type="ECO:0000313" key="1">
    <source>
        <dbReference type="EMBL" id="RIB21956.1"/>
    </source>
</evidence>
<keyword evidence="2" id="KW-1185">Reference proteome</keyword>
<organism evidence="1 2">
    <name type="scientific">Gigaspora rosea</name>
    <dbReference type="NCBI Taxonomy" id="44941"/>
    <lineage>
        <taxon>Eukaryota</taxon>
        <taxon>Fungi</taxon>
        <taxon>Fungi incertae sedis</taxon>
        <taxon>Mucoromycota</taxon>
        <taxon>Glomeromycotina</taxon>
        <taxon>Glomeromycetes</taxon>
        <taxon>Diversisporales</taxon>
        <taxon>Gigasporaceae</taxon>
        <taxon>Gigaspora</taxon>
    </lineage>
</organism>
<gene>
    <name evidence="1" type="ORF">C2G38_2175180</name>
</gene>
<comment type="caution">
    <text evidence="1">The sequence shown here is derived from an EMBL/GenBank/DDBJ whole genome shotgun (WGS) entry which is preliminary data.</text>
</comment>
<evidence type="ECO:0000313" key="2">
    <source>
        <dbReference type="Proteomes" id="UP000266673"/>
    </source>
</evidence>
<protein>
    <submittedName>
        <fullName evidence="1">Uncharacterized protein</fullName>
    </submittedName>
</protein>
<accession>A0A397VS71</accession>
<dbReference type="AlphaFoldDB" id="A0A397VS71"/>
<dbReference type="Proteomes" id="UP000266673">
    <property type="component" value="Unassembled WGS sequence"/>
</dbReference>